<dbReference type="Proteomes" id="UP000249499">
    <property type="component" value="Chromosome"/>
</dbReference>
<reference evidence="2" key="2">
    <citation type="journal article" date="2023" name="MicrobiologyOpen">
        <title>Genomics of the tumorigenes clade of the family Rhizobiaceae and description of Rhizobium rhododendri sp. nov.</title>
        <authorList>
            <person name="Kuzmanovic N."/>
            <person name="diCenzo G.C."/>
            <person name="Bunk B."/>
            <person name="Sproeer C."/>
            <person name="Fruehling A."/>
            <person name="Neumann-Schaal M."/>
            <person name="Overmann J."/>
            <person name="Smalla K."/>
        </authorList>
    </citation>
    <scope>NUCLEOTIDE SEQUENCE [LARGE SCALE GENOMIC DNA]</scope>
    <source>
        <strain evidence="2">1078</strain>
    </source>
</reference>
<dbReference type="RefSeq" id="WP_133255672.1">
    <property type="nucleotide sequence ID" value="NZ_CP117255.1"/>
</dbReference>
<evidence type="ECO:0000313" key="1">
    <source>
        <dbReference type="EMBL" id="WFR97135.1"/>
    </source>
</evidence>
<gene>
    <name evidence="1" type="ORF">PR017_08555</name>
</gene>
<dbReference type="KEGG" id="rtu:PR017_08555"/>
<dbReference type="EMBL" id="CP117255">
    <property type="protein sequence ID" value="WFR97135.1"/>
    <property type="molecule type" value="Genomic_DNA"/>
</dbReference>
<sequence length="126" mass="13963">MDQGTMVKSGQDLVRYLDETPVNPRFAMWVNFSEAESWKLWIVPAKSVTDKRAFYHTVADTISKHRDDLGGLDVGMVEFTADTKSVVRSMAKFMKMPNIGAANVSGNTFDGMFLPDGVLIRSNIAA</sequence>
<name>A0AAF1KTF4_9HYPH</name>
<evidence type="ECO:0000313" key="2">
    <source>
        <dbReference type="Proteomes" id="UP000249499"/>
    </source>
</evidence>
<organism evidence="1 2">
    <name type="scientific">Rhizobium tumorigenes</name>
    <dbReference type="NCBI Taxonomy" id="2041385"/>
    <lineage>
        <taxon>Bacteria</taxon>
        <taxon>Pseudomonadati</taxon>
        <taxon>Pseudomonadota</taxon>
        <taxon>Alphaproteobacteria</taxon>
        <taxon>Hyphomicrobiales</taxon>
        <taxon>Rhizobiaceae</taxon>
        <taxon>Rhizobium/Agrobacterium group</taxon>
        <taxon>Rhizobium</taxon>
    </lineage>
</organism>
<reference evidence="1 2" key="1">
    <citation type="journal article" date="2018" name="Sci. Rep.">
        <title>Rhizobium tumorigenes sp. nov., a novel plant tumorigenic bacterium isolated from cane gall tumors on thornless blackberry.</title>
        <authorList>
            <person name="Kuzmanovi N."/>
            <person name="Smalla K."/>
            <person name="Gronow S."/>
            <person name="PuBawska J."/>
        </authorList>
    </citation>
    <scope>NUCLEOTIDE SEQUENCE [LARGE SCALE GENOMIC DNA]</scope>
    <source>
        <strain evidence="1 2">1078</strain>
    </source>
</reference>
<protein>
    <submittedName>
        <fullName evidence="1">Uncharacterized protein</fullName>
    </submittedName>
</protein>
<accession>A0AAF1KTF4</accession>
<dbReference type="AlphaFoldDB" id="A0AAF1KTF4"/>
<proteinExistence type="predicted"/>
<keyword evidence="2" id="KW-1185">Reference proteome</keyword>